<keyword evidence="2" id="KW-0472">Membrane</keyword>
<accession>A0ABV2ZFN4</accession>
<evidence type="ECO:0008006" key="5">
    <source>
        <dbReference type="Google" id="ProtNLM"/>
    </source>
</evidence>
<proteinExistence type="predicted"/>
<evidence type="ECO:0000313" key="4">
    <source>
        <dbReference type="Proteomes" id="UP001550739"/>
    </source>
</evidence>
<dbReference type="Proteomes" id="UP001550739">
    <property type="component" value="Unassembled WGS sequence"/>
</dbReference>
<gene>
    <name evidence="3" type="ORF">AB0E89_12360</name>
</gene>
<comment type="caution">
    <text evidence="3">The sequence shown here is derived from an EMBL/GenBank/DDBJ whole genome shotgun (WGS) entry which is preliminary data.</text>
</comment>
<feature type="region of interest" description="Disordered" evidence="1">
    <location>
        <begin position="1"/>
        <end position="22"/>
    </location>
</feature>
<protein>
    <recommendedName>
        <fullName evidence="5">Secreted protein</fullName>
    </recommendedName>
</protein>
<dbReference type="RefSeq" id="WP_334578873.1">
    <property type="nucleotide sequence ID" value="NZ_JBEZVE010000006.1"/>
</dbReference>
<keyword evidence="2" id="KW-1133">Transmembrane helix</keyword>
<organism evidence="3 4">
    <name type="scientific">Streptomyces sp. 900129855</name>
    <dbReference type="NCBI Taxonomy" id="3155129"/>
    <lineage>
        <taxon>Bacteria</taxon>
        <taxon>Bacillati</taxon>
        <taxon>Actinomycetota</taxon>
        <taxon>Actinomycetes</taxon>
        <taxon>Kitasatosporales</taxon>
        <taxon>Streptomycetaceae</taxon>
        <taxon>Streptomyces</taxon>
    </lineage>
</organism>
<evidence type="ECO:0000256" key="1">
    <source>
        <dbReference type="SAM" id="MobiDB-lite"/>
    </source>
</evidence>
<keyword evidence="4" id="KW-1185">Reference proteome</keyword>
<sequence length="292" mass="30472">MSESTENPEGVDKPEAAEAAEAAEAVVVESAAPKARSARSARRVGRVAAVAGSVLLACAVVGGVGYTVVTVQDADRASGKPTWRFPAAAAEGDDKAGKKAGAAGSGLSALMLPFGTDGYQRGPDLDEFGPDSEFSGPQAIALRKESIKNLPSASRRKLEKEIDKERIKGMAMRSYVVGRPDYTTTDAITFDVTLSRQENRTAVQQSAKTFSGFLAATDVFRKGPKIKGHPDAHCFVTPKGEDEDLALGLCIAAVGDVLVSVTSAAPDPIDGTFVAKFFAAQLDRITDPGQAV</sequence>
<reference evidence="3 4" key="1">
    <citation type="submission" date="2024-06" db="EMBL/GenBank/DDBJ databases">
        <title>The Natural Products Discovery Center: Release of the First 8490 Sequenced Strains for Exploring Actinobacteria Biosynthetic Diversity.</title>
        <authorList>
            <person name="Kalkreuter E."/>
            <person name="Kautsar S.A."/>
            <person name="Yang D."/>
            <person name="Bader C.D."/>
            <person name="Teijaro C.N."/>
            <person name="Fluegel L."/>
            <person name="Davis C.M."/>
            <person name="Simpson J.R."/>
            <person name="Lauterbach L."/>
            <person name="Steele A.D."/>
            <person name="Gui C."/>
            <person name="Meng S."/>
            <person name="Li G."/>
            <person name="Viehrig K."/>
            <person name="Ye F."/>
            <person name="Su P."/>
            <person name="Kiefer A.F."/>
            <person name="Nichols A."/>
            <person name="Cepeda A.J."/>
            <person name="Yan W."/>
            <person name="Fan B."/>
            <person name="Jiang Y."/>
            <person name="Adhikari A."/>
            <person name="Zheng C.-J."/>
            <person name="Schuster L."/>
            <person name="Cowan T.M."/>
            <person name="Smanski M.J."/>
            <person name="Chevrette M.G."/>
            <person name="De Carvalho L.P.S."/>
            <person name="Shen B."/>
        </authorList>
    </citation>
    <scope>NUCLEOTIDE SEQUENCE [LARGE SCALE GENOMIC DNA]</scope>
    <source>
        <strain evidence="3 4">NPDC033843</strain>
    </source>
</reference>
<name>A0ABV2ZFN4_9ACTN</name>
<evidence type="ECO:0000313" key="3">
    <source>
        <dbReference type="EMBL" id="MEU3781358.1"/>
    </source>
</evidence>
<evidence type="ECO:0000256" key="2">
    <source>
        <dbReference type="SAM" id="Phobius"/>
    </source>
</evidence>
<keyword evidence="2" id="KW-0812">Transmembrane</keyword>
<dbReference type="EMBL" id="JBEZVE010000006">
    <property type="protein sequence ID" value="MEU3781358.1"/>
    <property type="molecule type" value="Genomic_DNA"/>
</dbReference>
<feature type="transmembrane region" description="Helical" evidence="2">
    <location>
        <begin position="44"/>
        <end position="69"/>
    </location>
</feature>